<feature type="region of interest" description="Disordered" evidence="5">
    <location>
        <begin position="1"/>
        <end position="31"/>
    </location>
</feature>
<keyword evidence="8" id="KW-1185">Reference proteome</keyword>
<feature type="region of interest" description="Disordered" evidence="5">
    <location>
        <begin position="46"/>
        <end position="77"/>
    </location>
</feature>
<dbReference type="GO" id="GO:0045893">
    <property type="term" value="P:positive regulation of DNA-templated transcription"/>
    <property type="evidence" value="ECO:0007669"/>
    <property type="project" value="InterPro"/>
</dbReference>
<dbReference type="InterPro" id="IPR004827">
    <property type="entry name" value="bZIP"/>
</dbReference>
<keyword evidence="4" id="KW-0539">Nucleus</keyword>
<dbReference type="Proteomes" id="UP000029120">
    <property type="component" value="Chromosome 6"/>
</dbReference>
<dbReference type="GO" id="GO:0003700">
    <property type="term" value="F:DNA-binding transcription factor activity"/>
    <property type="evidence" value="ECO:0007669"/>
    <property type="project" value="InterPro"/>
</dbReference>
<proteinExistence type="predicted"/>
<dbReference type="GO" id="GO:0005634">
    <property type="term" value="C:nucleus"/>
    <property type="evidence" value="ECO:0007669"/>
    <property type="project" value="UniProtKB-SubCell"/>
</dbReference>
<feature type="compositionally biased region" description="Basic and acidic residues" evidence="5">
    <location>
        <begin position="46"/>
        <end position="66"/>
    </location>
</feature>
<dbReference type="OrthoDB" id="1094233at2759"/>
<keyword evidence="2" id="KW-0597">Phosphoprotein</keyword>
<name>A0A087GPH0_ARAAL</name>
<evidence type="ECO:0000256" key="5">
    <source>
        <dbReference type="SAM" id="MobiDB-lite"/>
    </source>
</evidence>
<accession>A0A087GPH0</accession>
<feature type="domain" description="BZIP" evidence="6">
    <location>
        <begin position="6"/>
        <end position="51"/>
    </location>
</feature>
<comment type="subcellular location">
    <subcellularLocation>
        <location evidence="1">Nucleus</location>
    </subcellularLocation>
</comment>
<evidence type="ECO:0000256" key="3">
    <source>
        <dbReference type="ARBA" id="ARBA00023125"/>
    </source>
</evidence>
<dbReference type="SUPFAM" id="SSF57959">
    <property type="entry name" value="Leucine zipper domain"/>
    <property type="match status" value="1"/>
</dbReference>
<reference evidence="8" key="1">
    <citation type="journal article" date="2015" name="Nat. Plants">
        <title>Genome expansion of Arabis alpina linked with retrotransposition and reduced symmetric DNA methylation.</title>
        <authorList>
            <person name="Willing E.M."/>
            <person name="Rawat V."/>
            <person name="Mandakova T."/>
            <person name="Maumus F."/>
            <person name="James G.V."/>
            <person name="Nordstroem K.J."/>
            <person name="Becker C."/>
            <person name="Warthmann N."/>
            <person name="Chica C."/>
            <person name="Szarzynska B."/>
            <person name="Zytnicki M."/>
            <person name="Albani M.C."/>
            <person name="Kiefer C."/>
            <person name="Bergonzi S."/>
            <person name="Castaings L."/>
            <person name="Mateos J.L."/>
            <person name="Berns M.C."/>
            <person name="Bujdoso N."/>
            <person name="Piofczyk T."/>
            <person name="de Lorenzo L."/>
            <person name="Barrero-Sicilia C."/>
            <person name="Mateos I."/>
            <person name="Piednoel M."/>
            <person name="Hagmann J."/>
            <person name="Chen-Min-Tao R."/>
            <person name="Iglesias-Fernandez R."/>
            <person name="Schuster S.C."/>
            <person name="Alonso-Blanco C."/>
            <person name="Roudier F."/>
            <person name="Carbonero P."/>
            <person name="Paz-Ares J."/>
            <person name="Davis S.J."/>
            <person name="Pecinka A."/>
            <person name="Quesneville H."/>
            <person name="Colot V."/>
            <person name="Lysak M.A."/>
            <person name="Weigel D."/>
            <person name="Coupland G."/>
            <person name="Schneeberger K."/>
        </authorList>
    </citation>
    <scope>NUCLEOTIDE SEQUENCE [LARGE SCALE GENOMIC DNA]</scope>
    <source>
        <strain evidence="8">cv. Pajares</strain>
    </source>
</reference>
<dbReference type="InterPro" id="IPR043452">
    <property type="entry name" value="BZIP46-like"/>
</dbReference>
<dbReference type="Pfam" id="PF00170">
    <property type="entry name" value="bZIP_1"/>
    <property type="match status" value="1"/>
</dbReference>
<dbReference type="PANTHER" id="PTHR22952">
    <property type="entry name" value="CAMP-RESPONSE ELEMENT BINDING PROTEIN-RELATED"/>
    <property type="match status" value="1"/>
</dbReference>
<dbReference type="SMART" id="SM00338">
    <property type="entry name" value="BRLZ"/>
    <property type="match status" value="1"/>
</dbReference>
<evidence type="ECO:0000256" key="2">
    <source>
        <dbReference type="ARBA" id="ARBA00022553"/>
    </source>
</evidence>
<dbReference type="Gene3D" id="1.20.5.170">
    <property type="match status" value="1"/>
</dbReference>
<evidence type="ECO:0000256" key="1">
    <source>
        <dbReference type="ARBA" id="ARBA00004123"/>
    </source>
</evidence>
<dbReference type="AlphaFoldDB" id="A0A087GPH0"/>
<protein>
    <recommendedName>
        <fullName evidence="6">BZIP domain-containing protein</fullName>
    </recommendedName>
</protein>
<dbReference type="Gramene" id="KFK31772">
    <property type="protein sequence ID" value="KFK31772"/>
    <property type="gene ID" value="AALP_AA6G156700"/>
</dbReference>
<dbReference type="EMBL" id="CM002874">
    <property type="protein sequence ID" value="KFK31772.1"/>
    <property type="molecule type" value="Genomic_DNA"/>
</dbReference>
<keyword evidence="3" id="KW-0238">DNA-binding</keyword>
<evidence type="ECO:0000313" key="8">
    <source>
        <dbReference type="Proteomes" id="UP000029120"/>
    </source>
</evidence>
<dbReference type="PANTHER" id="PTHR22952:SF446">
    <property type="entry name" value="ABSCISIC ACID-INSENSITIVE 5-LIKE PROTEIN 5-RELATED"/>
    <property type="match status" value="1"/>
</dbReference>
<dbReference type="PROSITE" id="PS50217">
    <property type="entry name" value="BZIP"/>
    <property type="match status" value="1"/>
</dbReference>
<evidence type="ECO:0000259" key="6">
    <source>
        <dbReference type="PROSITE" id="PS50217"/>
    </source>
</evidence>
<organism evidence="7 8">
    <name type="scientific">Arabis alpina</name>
    <name type="common">Alpine rock-cress</name>
    <dbReference type="NCBI Taxonomy" id="50452"/>
    <lineage>
        <taxon>Eukaryota</taxon>
        <taxon>Viridiplantae</taxon>
        <taxon>Streptophyta</taxon>
        <taxon>Embryophyta</taxon>
        <taxon>Tracheophyta</taxon>
        <taxon>Spermatophyta</taxon>
        <taxon>Magnoliopsida</taxon>
        <taxon>eudicotyledons</taxon>
        <taxon>Gunneridae</taxon>
        <taxon>Pentapetalae</taxon>
        <taxon>rosids</taxon>
        <taxon>malvids</taxon>
        <taxon>Brassicales</taxon>
        <taxon>Brassicaceae</taxon>
        <taxon>Arabideae</taxon>
        <taxon>Arabis</taxon>
    </lineage>
</organism>
<dbReference type="GO" id="GO:0003677">
    <property type="term" value="F:DNA binding"/>
    <property type="evidence" value="ECO:0007669"/>
    <property type="project" value="UniProtKB-KW"/>
</dbReference>
<evidence type="ECO:0000313" key="7">
    <source>
        <dbReference type="EMBL" id="KFK31772.1"/>
    </source>
</evidence>
<dbReference type="PROSITE" id="PS00036">
    <property type="entry name" value="BZIP_BASIC"/>
    <property type="match status" value="1"/>
</dbReference>
<dbReference type="InterPro" id="IPR046347">
    <property type="entry name" value="bZIP_sf"/>
</dbReference>
<evidence type="ECO:0000256" key="4">
    <source>
        <dbReference type="ARBA" id="ARBA00023242"/>
    </source>
</evidence>
<sequence>MEKNLDDKTLRRKIRNRASAARSRARKEAHTMELEAAVERLKKENQELLRKEAERSEMQTKPERPERKLRRTQSDIN</sequence>
<gene>
    <name evidence="7" type="ordered locus">AALP_Aa6g156700</name>
</gene>